<evidence type="ECO:0000313" key="3">
    <source>
        <dbReference type="Proteomes" id="UP000219897"/>
    </source>
</evidence>
<reference evidence="2 3" key="1">
    <citation type="submission" date="2017-09" db="EMBL/GenBank/DDBJ databases">
        <title>Large-scale bioinformatics analysis of Bacillus genomes uncovers conserved roles of natural products in bacterial physiology.</title>
        <authorList>
            <consortium name="Agbiome Team Llc"/>
            <person name="Bleich R.M."/>
            <person name="Kirk G.J."/>
            <person name="Santa Maria K.C."/>
            <person name="Allen S.E."/>
            <person name="Farag S."/>
            <person name="Shank E.A."/>
            <person name="Bowers A."/>
        </authorList>
    </citation>
    <scope>NUCLEOTIDE SEQUENCE [LARGE SCALE GENOMIC DNA]</scope>
    <source>
        <strain evidence="2 3">AFS005140</strain>
    </source>
</reference>
<feature type="transmembrane region" description="Helical" evidence="1">
    <location>
        <begin position="95"/>
        <end position="113"/>
    </location>
</feature>
<feature type="transmembrane region" description="Helical" evidence="1">
    <location>
        <begin position="125"/>
        <end position="150"/>
    </location>
</feature>
<feature type="transmembrane region" description="Helical" evidence="1">
    <location>
        <begin position="287"/>
        <end position="308"/>
    </location>
</feature>
<proteinExistence type="predicted"/>
<organism evidence="2 3">
    <name type="scientific">Bacillus thuringiensis</name>
    <dbReference type="NCBI Taxonomy" id="1428"/>
    <lineage>
        <taxon>Bacteria</taxon>
        <taxon>Bacillati</taxon>
        <taxon>Bacillota</taxon>
        <taxon>Bacilli</taxon>
        <taxon>Bacillales</taxon>
        <taxon>Bacillaceae</taxon>
        <taxon>Bacillus</taxon>
        <taxon>Bacillus cereus group</taxon>
    </lineage>
</organism>
<feature type="transmembrane region" description="Helical" evidence="1">
    <location>
        <begin position="171"/>
        <end position="191"/>
    </location>
</feature>
<name>A0ABD6S9F1_BACTU</name>
<gene>
    <name evidence="2" type="ORF">CN495_07915</name>
</gene>
<dbReference type="Proteomes" id="UP000219897">
    <property type="component" value="Unassembled WGS sequence"/>
</dbReference>
<keyword evidence="1" id="KW-0472">Membrane</keyword>
<dbReference type="RefSeq" id="WP_098317012.1">
    <property type="nucleotide sequence ID" value="NZ_NTYF01000023.1"/>
</dbReference>
<accession>A0ABD6S9F1</accession>
<keyword evidence="1" id="KW-1133">Transmembrane helix</keyword>
<comment type="caution">
    <text evidence="2">The sequence shown here is derived from an EMBL/GenBank/DDBJ whole genome shotgun (WGS) entry which is preliminary data.</text>
</comment>
<protein>
    <submittedName>
        <fullName evidence="2">Uncharacterized protein</fullName>
    </submittedName>
</protein>
<feature type="transmembrane region" description="Helical" evidence="1">
    <location>
        <begin position="9"/>
        <end position="27"/>
    </location>
</feature>
<evidence type="ECO:0000256" key="1">
    <source>
        <dbReference type="SAM" id="Phobius"/>
    </source>
</evidence>
<keyword evidence="1" id="KW-0812">Transmembrane</keyword>
<dbReference type="AlphaFoldDB" id="A0ABD6S9F1"/>
<sequence>MLYPTHKRYGILFGFLTFPVGVAIGLVPTLTETMRASDLTLVVMCCYMAMRGALFGARFPDIDTPNSRPAKKHPIIRKIFAFFHLKHRGKFSHDLATQTAFWGIILFFVSHISDRWLNSLVGASNLWLSLTALTALCFVWFVSLDIVDVLKWGADLAKSQKHWAILNRNRFKIGACIGGVLTVLLMISGVFNVSDALLFQTSLSSALKSATILISAFKVYILFTWAGVYSHLIADMVTKSGISIFGIPIAPAKVVLQVRKIPVIGVLLVPTDFRTGSKWEDMHRYGATILCIPAFIWAFYVVTGFQVVGT</sequence>
<dbReference type="EMBL" id="NTYF01000023">
    <property type="protein sequence ID" value="PER55670.1"/>
    <property type="molecule type" value="Genomic_DNA"/>
</dbReference>
<evidence type="ECO:0000313" key="2">
    <source>
        <dbReference type="EMBL" id="PER55670.1"/>
    </source>
</evidence>
<feature type="transmembrane region" description="Helical" evidence="1">
    <location>
        <begin position="211"/>
        <end position="234"/>
    </location>
</feature>